<dbReference type="Proteomes" id="UP000242715">
    <property type="component" value="Unassembled WGS sequence"/>
</dbReference>
<proteinExistence type="predicted"/>
<gene>
    <name evidence="1" type="ORF">TSUD_267470</name>
</gene>
<reference evidence="2" key="1">
    <citation type="journal article" date="2017" name="Front. Plant Sci.">
        <title>Climate Clever Clovers: New Paradigm to Reduce the Environmental Footprint of Ruminants by Breeding Low Methanogenic Forages Utilizing Haplotype Variation.</title>
        <authorList>
            <person name="Kaur P."/>
            <person name="Appels R."/>
            <person name="Bayer P.E."/>
            <person name="Keeble-Gagnere G."/>
            <person name="Wang J."/>
            <person name="Hirakawa H."/>
            <person name="Shirasawa K."/>
            <person name="Vercoe P."/>
            <person name="Stefanova K."/>
            <person name="Durmic Z."/>
            <person name="Nichols P."/>
            <person name="Revell C."/>
            <person name="Isobe S.N."/>
            <person name="Edwards D."/>
            <person name="Erskine W."/>
        </authorList>
    </citation>
    <scope>NUCLEOTIDE SEQUENCE [LARGE SCALE GENOMIC DNA]</scope>
    <source>
        <strain evidence="2">cv. Daliak</strain>
    </source>
</reference>
<keyword evidence="2" id="KW-1185">Reference proteome</keyword>
<dbReference type="AlphaFoldDB" id="A0A2Z6NLU9"/>
<name>A0A2Z6NLU9_TRISU</name>
<accession>A0A2Z6NLU9</accession>
<evidence type="ECO:0000313" key="2">
    <source>
        <dbReference type="Proteomes" id="UP000242715"/>
    </source>
</evidence>
<organism evidence="1 2">
    <name type="scientific">Trifolium subterraneum</name>
    <name type="common">Subterranean clover</name>
    <dbReference type="NCBI Taxonomy" id="3900"/>
    <lineage>
        <taxon>Eukaryota</taxon>
        <taxon>Viridiplantae</taxon>
        <taxon>Streptophyta</taxon>
        <taxon>Embryophyta</taxon>
        <taxon>Tracheophyta</taxon>
        <taxon>Spermatophyta</taxon>
        <taxon>Magnoliopsida</taxon>
        <taxon>eudicotyledons</taxon>
        <taxon>Gunneridae</taxon>
        <taxon>Pentapetalae</taxon>
        <taxon>rosids</taxon>
        <taxon>fabids</taxon>
        <taxon>Fabales</taxon>
        <taxon>Fabaceae</taxon>
        <taxon>Papilionoideae</taxon>
        <taxon>50 kb inversion clade</taxon>
        <taxon>NPAAA clade</taxon>
        <taxon>Hologalegina</taxon>
        <taxon>IRL clade</taxon>
        <taxon>Trifolieae</taxon>
        <taxon>Trifolium</taxon>
    </lineage>
</organism>
<evidence type="ECO:0000313" key="1">
    <source>
        <dbReference type="EMBL" id="GAU30827.1"/>
    </source>
</evidence>
<sequence length="98" mass="10775">MFGRVKVVCDPKTKKMDFFMENCVNGSELQWAPIILNQHDKQDVGSSSNVQSMEEVPLSQPQFCLKLLDKSAICLSGPGTGCLNVTTVTSYQSCLLES</sequence>
<protein>
    <submittedName>
        <fullName evidence="1">Uncharacterized protein</fullName>
    </submittedName>
</protein>
<dbReference type="EMBL" id="DF973436">
    <property type="protein sequence ID" value="GAU30827.1"/>
    <property type="molecule type" value="Genomic_DNA"/>
</dbReference>